<gene>
    <name evidence="2" type="ORF">OB69_14330</name>
</gene>
<name>A0A0L8AID6_9BACT</name>
<protein>
    <submittedName>
        <fullName evidence="2">Uncharacterized protein</fullName>
    </submittedName>
</protein>
<dbReference type="Proteomes" id="UP000036908">
    <property type="component" value="Unassembled WGS sequence"/>
</dbReference>
<organism evidence="2 3">
    <name type="scientific">Roseivirga seohaensis subsp. aquiponti</name>
    <dbReference type="NCBI Taxonomy" id="1566026"/>
    <lineage>
        <taxon>Bacteria</taxon>
        <taxon>Pseudomonadati</taxon>
        <taxon>Bacteroidota</taxon>
        <taxon>Cytophagia</taxon>
        <taxon>Cytophagales</taxon>
        <taxon>Roseivirgaceae</taxon>
        <taxon>Roseivirga</taxon>
    </lineage>
</organism>
<evidence type="ECO:0000256" key="1">
    <source>
        <dbReference type="SAM" id="SignalP"/>
    </source>
</evidence>
<reference evidence="3" key="1">
    <citation type="submission" date="2014-11" db="EMBL/GenBank/DDBJ databases">
        <title>Genome sequencing of Roseivirga sp. D-25.</title>
        <authorList>
            <person name="Selvaratnam C."/>
            <person name="Thevarajoo S."/>
            <person name="Goh K.M."/>
            <person name="Eee R."/>
            <person name="Chan K.-G."/>
            <person name="Chong C.S."/>
        </authorList>
    </citation>
    <scope>NUCLEOTIDE SEQUENCE [LARGE SCALE GENOMIC DNA]</scope>
    <source>
        <strain evidence="3">D-25</strain>
    </source>
</reference>
<dbReference type="EMBL" id="JSVA01000017">
    <property type="protein sequence ID" value="KOF01915.1"/>
    <property type="molecule type" value="Genomic_DNA"/>
</dbReference>
<keyword evidence="3" id="KW-1185">Reference proteome</keyword>
<accession>A0A0L8AID6</accession>
<dbReference type="OrthoDB" id="1377507at2"/>
<feature type="chain" id="PRO_5005580449" evidence="1">
    <location>
        <begin position="21"/>
        <end position="644"/>
    </location>
</feature>
<evidence type="ECO:0000313" key="3">
    <source>
        <dbReference type="Proteomes" id="UP000036908"/>
    </source>
</evidence>
<keyword evidence="1" id="KW-0732">Signal</keyword>
<feature type="signal peptide" evidence="1">
    <location>
        <begin position="1"/>
        <end position="20"/>
    </location>
</feature>
<comment type="caution">
    <text evidence="2">The sequence shown here is derived from an EMBL/GenBank/DDBJ whole genome shotgun (WGS) entry which is preliminary data.</text>
</comment>
<dbReference type="RefSeq" id="WP_053224433.1">
    <property type="nucleotide sequence ID" value="NZ_JSVA01000017.1"/>
</dbReference>
<evidence type="ECO:0000313" key="2">
    <source>
        <dbReference type="EMBL" id="KOF01915.1"/>
    </source>
</evidence>
<dbReference type="PATRIC" id="fig|1566026.4.peg.1178"/>
<dbReference type="AlphaFoldDB" id="A0A0L8AID6"/>
<sequence length="644" mass="74111">MRKFSIVALLISAVYSFSFAQQQTADVEIFETYYEMNPLLMDKMKKKFTLELIEDGGMLELDKIEVDGMKLTLESNIENRKKYKKIVFEIGGRKLITSGKIIISRTQVYNQEKKAHEYVMDYFNIWPEKDIRFLESGKVFAEKENITNEVVTYEGGLPFEDGSVEYFRENVPPYIYSSQLDSTGRFANKQAVTRSGEYLFKMQTIGSSRPGITDPKIGYYKPGFFYPNSSLSSDRVIAPDAYETAVITLKNEDKYVGYPTTGIYHSKVYGTFTGYMLPLLKEIGNGSVLFREFNGQYEWALVVDGAVEMTLPATEADKPQLNELMSNLDSRVSVVTPNYPMDAPAKKQIGLTYPIIFGEFQTREFESHSGYGVKYHTTDSLFKGDHGYLEVGFFKNGKLDGLGYRVKMVHTYNPEFPHASIDYEYKAYAKKVYAEAGIFENGNLKEGRVIDIPNDIMYKFYNQWSEPGIEGFHWIGRGEVPIDTLTEYETIPFSYPLIRNTEVYVEALNRHLRVIDFDADLKALVVMNDDDQKTYINEQSGRVFQRYKSSQTITYKCPTTVERANYKEVNVNHEIPRYTASYRQVKGVYMTTYYTTTVYDPIRYSTKKTVVDSYEQVACPKCNGEGSYNVGYTTDQYRLVDFKQ</sequence>
<proteinExistence type="predicted"/>